<organism evidence="3 4">
    <name type="scientific">Apis cerana cerana</name>
    <name type="common">Oriental honeybee</name>
    <dbReference type="NCBI Taxonomy" id="94128"/>
    <lineage>
        <taxon>Eukaryota</taxon>
        <taxon>Metazoa</taxon>
        <taxon>Ecdysozoa</taxon>
        <taxon>Arthropoda</taxon>
        <taxon>Hexapoda</taxon>
        <taxon>Insecta</taxon>
        <taxon>Pterygota</taxon>
        <taxon>Neoptera</taxon>
        <taxon>Endopterygota</taxon>
        <taxon>Hymenoptera</taxon>
        <taxon>Apocrita</taxon>
        <taxon>Aculeata</taxon>
        <taxon>Apoidea</taxon>
        <taxon>Anthophila</taxon>
        <taxon>Apidae</taxon>
        <taxon>Apis</taxon>
    </lineage>
</organism>
<dbReference type="InterPro" id="IPR052976">
    <property type="entry name" value="Scoloptoxin-like"/>
</dbReference>
<feature type="domain" description="Chitin-binding type-2" evidence="2">
    <location>
        <begin position="58"/>
        <end position="116"/>
    </location>
</feature>
<keyword evidence="1" id="KW-0732">Signal</keyword>
<dbReference type="EMBL" id="KZ288204">
    <property type="protein sequence ID" value="PBC33144.1"/>
    <property type="molecule type" value="Genomic_DNA"/>
</dbReference>
<evidence type="ECO:0000259" key="2">
    <source>
        <dbReference type="PROSITE" id="PS50940"/>
    </source>
</evidence>
<dbReference type="InterPro" id="IPR036508">
    <property type="entry name" value="Chitin-bd_dom_sf"/>
</dbReference>
<reference evidence="3 4" key="1">
    <citation type="submission" date="2014-07" db="EMBL/GenBank/DDBJ databases">
        <title>Genomic and transcriptomic analysis on Apis cerana provide comprehensive insights into honey bee biology.</title>
        <authorList>
            <person name="Diao Q."/>
            <person name="Sun L."/>
            <person name="Zheng H."/>
            <person name="Zheng H."/>
            <person name="Xu S."/>
            <person name="Wang S."/>
            <person name="Zeng Z."/>
            <person name="Hu F."/>
            <person name="Su S."/>
            <person name="Wu J."/>
        </authorList>
    </citation>
    <scope>NUCLEOTIDE SEQUENCE [LARGE SCALE GENOMIC DNA]</scope>
    <source>
        <tissue evidence="3">Pupae without intestine</tissue>
    </source>
</reference>
<dbReference type="SUPFAM" id="SSF57625">
    <property type="entry name" value="Invertebrate chitin-binding proteins"/>
    <property type="match status" value="1"/>
</dbReference>
<dbReference type="STRING" id="94128.A0A2A3ENR0"/>
<accession>A0A2A3ENR0</accession>
<dbReference type="OrthoDB" id="10065127at2759"/>
<dbReference type="InterPro" id="IPR002557">
    <property type="entry name" value="Chitin-bd_dom"/>
</dbReference>
<evidence type="ECO:0000313" key="4">
    <source>
        <dbReference type="Proteomes" id="UP000242457"/>
    </source>
</evidence>
<keyword evidence="4" id="KW-1185">Reference proteome</keyword>
<dbReference type="PANTHER" id="PTHR22933:SF31">
    <property type="entry name" value="FI18007P1"/>
    <property type="match status" value="1"/>
</dbReference>
<dbReference type="PROSITE" id="PS50940">
    <property type="entry name" value="CHIT_BIND_II"/>
    <property type="match status" value="1"/>
</dbReference>
<dbReference type="Proteomes" id="UP000242457">
    <property type="component" value="Unassembled WGS sequence"/>
</dbReference>
<evidence type="ECO:0000313" key="3">
    <source>
        <dbReference type="EMBL" id="PBC33144.1"/>
    </source>
</evidence>
<evidence type="ECO:0000256" key="1">
    <source>
        <dbReference type="SAM" id="SignalP"/>
    </source>
</evidence>
<feature type="signal peptide" evidence="1">
    <location>
        <begin position="1"/>
        <end position="23"/>
    </location>
</feature>
<gene>
    <name evidence="3" type="ORF">APICC_08176</name>
</gene>
<proteinExistence type="predicted"/>
<protein>
    <recommendedName>
        <fullName evidence="2">Chitin-binding type-2 domain-containing protein</fullName>
    </recommendedName>
</protein>
<dbReference type="Pfam" id="PF01607">
    <property type="entry name" value="CBM_14"/>
    <property type="match status" value="1"/>
</dbReference>
<feature type="chain" id="PRO_5012178167" description="Chitin-binding type-2 domain-containing protein" evidence="1">
    <location>
        <begin position="24"/>
        <end position="155"/>
    </location>
</feature>
<dbReference type="PANTHER" id="PTHR22933">
    <property type="entry name" value="FI18007P1-RELATED"/>
    <property type="match status" value="1"/>
</dbReference>
<name>A0A2A3ENR0_APICC</name>
<sequence length="155" mass="18194">MDHSMIFLLKFLLWAHLFLAVVSLPTLGYVDRHRLETYEDFSEERFGDLDFFNNLTFRFSCEGKPIGLYADLEYDCRIFHACDDSGNGFPVVCPNDTFFDQRERVCSDEGHVDCKHANEWFYLNELPFSLEVTEENHVRTEEKEEVPSVLPLLLQ</sequence>
<dbReference type="Gene3D" id="2.170.140.10">
    <property type="entry name" value="Chitin binding domain"/>
    <property type="match status" value="1"/>
</dbReference>
<dbReference type="GO" id="GO:0008061">
    <property type="term" value="F:chitin binding"/>
    <property type="evidence" value="ECO:0007669"/>
    <property type="project" value="InterPro"/>
</dbReference>
<dbReference type="GO" id="GO:0005576">
    <property type="term" value="C:extracellular region"/>
    <property type="evidence" value="ECO:0007669"/>
    <property type="project" value="InterPro"/>
</dbReference>
<dbReference type="AlphaFoldDB" id="A0A2A3ENR0"/>